<proteinExistence type="predicted"/>
<sequence length="104" mass="11999">MDKQKTAQVCGWKQKRSKGRKLMGLPAEKWWAVFISCILLALSRGTPCRVACVADRRGRWQAPSDERTDGKNKKELSSFIDSILIKDNVKDTLWIKDKVNWSLY</sequence>
<comment type="caution">
    <text evidence="1">The sequence shown here is derived from an EMBL/GenBank/DDBJ whole genome shotgun (WGS) entry which is preliminary data.</text>
</comment>
<accession>A0A2H0YYM5</accession>
<evidence type="ECO:0000313" key="2">
    <source>
        <dbReference type="Proteomes" id="UP000228687"/>
    </source>
</evidence>
<reference evidence="2" key="1">
    <citation type="submission" date="2017-09" db="EMBL/GenBank/DDBJ databases">
        <title>Depth-based differentiation of microbial function through sediment-hosted aquifers and enrichment of novel symbionts in the deep terrestrial subsurface.</title>
        <authorList>
            <person name="Probst A.J."/>
            <person name="Ladd B."/>
            <person name="Jarett J.K."/>
            <person name="Geller-Mcgrath D.E."/>
            <person name="Sieber C.M.K."/>
            <person name="Emerson J.B."/>
            <person name="Anantharaman K."/>
            <person name="Thomas B.C."/>
            <person name="Malmstrom R."/>
            <person name="Stieglmeier M."/>
            <person name="Klingl A."/>
            <person name="Woyke T."/>
            <person name="Ryan C.M."/>
            <person name="Banfield J.F."/>
        </authorList>
    </citation>
    <scope>NUCLEOTIDE SEQUENCE [LARGE SCALE GENOMIC DNA]</scope>
</reference>
<dbReference type="AlphaFoldDB" id="A0A2H0YYM5"/>
<evidence type="ECO:0000313" key="1">
    <source>
        <dbReference type="EMBL" id="PIS43556.1"/>
    </source>
</evidence>
<protein>
    <submittedName>
        <fullName evidence="1">Uncharacterized protein</fullName>
    </submittedName>
</protein>
<dbReference type="Proteomes" id="UP000228687">
    <property type="component" value="Unassembled WGS sequence"/>
</dbReference>
<gene>
    <name evidence="1" type="ORF">COT23_00660</name>
</gene>
<name>A0A2H0YYM5_9BACT</name>
<dbReference type="EMBL" id="PEXT01000011">
    <property type="protein sequence ID" value="PIS43556.1"/>
    <property type="molecule type" value="Genomic_DNA"/>
</dbReference>
<organism evidence="1 2">
    <name type="scientific">Candidatus Kaiserbacteria bacterium CG08_land_8_20_14_0_20_50_21</name>
    <dbReference type="NCBI Taxonomy" id="1974604"/>
    <lineage>
        <taxon>Bacteria</taxon>
        <taxon>Candidatus Kaiseribacteriota</taxon>
    </lineage>
</organism>